<dbReference type="FunFam" id="3.10.120.10:FF:000003">
    <property type="entry name" value="membrane-associated progesterone receptor component 1"/>
    <property type="match status" value="1"/>
</dbReference>
<dbReference type="SMART" id="SM01117">
    <property type="entry name" value="Cyt-b5"/>
    <property type="match status" value="1"/>
</dbReference>
<dbReference type="GeneID" id="77725165"/>
<dbReference type="Pfam" id="PF00173">
    <property type="entry name" value="Cyt-b5"/>
    <property type="match status" value="1"/>
</dbReference>
<dbReference type="InterPro" id="IPR036400">
    <property type="entry name" value="Cyt_B5-like_heme/steroid_sf"/>
</dbReference>
<dbReference type="SUPFAM" id="SSF55856">
    <property type="entry name" value="Cytochrome b5-like heme/steroid binding domain"/>
    <property type="match status" value="1"/>
</dbReference>
<proteinExistence type="inferred from homology"/>
<dbReference type="RefSeq" id="XP_052942959.1">
    <property type="nucleotide sequence ID" value="XM_053085964.1"/>
</dbReference>
<dbReference type="Proteomes" id="UP001164286">
    <property type="component" value="Unassembled WGS sequence"/>
</dbReference>
<dbReference type="GO" id="GO:0016020">
    <property type="term" value="C:membrane"/>
    <property type="evidence" value="ECO:0007669"/>
    <property type="project" value="TreeGrafter"/>
</dbReference>
<name>A0AA38H1Y1_9TREE</name>
<evidence type="ECO:0000256" key="1">
    <source>
        <dbReference type="ARBA" id="ARBA00038357"/>
    </source>
</evidence>
<evidence type="ECO:0000313" key="5">
    <source>
        <dbReference type="Proteomes" id="UP001164286"/>
    </source>
</evidence>
<dbReference type="GO" id="GO:0012505">
    <property type="term" value="C:endomembrane system"/>
    <property type="evidence" value="ECO:0007669"/>
    <property type="project" value="TreeGrafter"/>
</dbReference>
<dbReference type="InterPro" id="IPR001199">
    <property type="entry name" value="Cyt_B5-like_heme/steroid-bd"/>
</dbReference>
<evidence type="ECO:0000256" key="2">
    <source>
        <dbReference type="SAM" id="MobiDB-lite"/>
    </source>
</evidence>
<dbReference type="PANTHER" id="PTHR10281:SF76">
    <property type="entry name" value="CALCUTTA CUP-RELATED"/>
    <property type="match status" value="1"/>
</dbReference>
<feature type="compositionally biased region" description="Basic and acidic residues" evidence="2">
    <location>
        <begin position="20"/>
        <end position="42"/>
    </location>
</feature>
<dbReference type="InterPro" id="IPR050577">
    <property type="entry name" value="MAPR/NEUFC/NENF-like"/>
</dbReference>
<dbReference type="EMBL" id="JAKWFO010000011">
    <property type="protein sequence ID" value="KAI9633182.1"/>
    <property type="molecule type" value="Genomic_DNA"/>
</dbReference>
<dbReference type="PANTHER" id="PTHR10281">
    <property type="entry name" value="MEMBRANE-ASSOCIATED PROGESTERONE RECEPTOR COMPONENT-RELATED"/>
    <property type="match status" value="1"/>
</dbReference>
<protein>
    <submittedName>
        <fullName evidence="4">Cytochrome b5-like heme/steroid binding domain-containing protein</fullName>
    </submittedName>
</protein>
<evidence type="ECO:0000313" key="4">
    <source>
        <dbReference type="EMBL" id="KAI9633182.1"/>
    </source>
</evidence>
<feature type="region of interest" description="Disordered" evidence="2">
    <location>
        <begin position="232"/>
        <end position="281"/>
    </location>
</feature>
<feature type="region of interest" description="Disordered" evidence="2">
    <location>
        <begin position="1"/>
        <end position="61"/>
    </location>
</feature>
<comment type="caution">
    <text evidence="4">The sequence shown here is derived from an EMBL/GenBank/DDBJ whole genome shotgun (WGS) entry which is preliminary data.</text>
</comment>
<accession>A0AA38H1Y1</accession>
<dbReference type="GO" id="GO:0020037">
    <property type="term" value="F:heme binding"/>
    <property type="evidence" value="ECO:0007669"/>
    <property type="project" value="UniProtKB-ARBA"/>
</dbReference>
<dbReference type="AlphaFoldDB" id="A0AA38H1Y1"/>
<feature type="compositionally biased region" description="Polar residues" evidence="2">
    <location>
        <begin position="1"/>
        <end position="14"/>
    </location>
</feature>
<comment type="similarity">
    <text evidence="1">Belongs to the cytochrome b5 family. MAPR subfamily.</text>
</comment>
<evidence type="ECO:0000259" key="3">
    <source>
        <dbReference type="SMART" id="SM01117"/>
    </source>
</evidence>
<keyword evidence="5" id="KW-1185">Reference proteome</keyword>
<feature type="domain" description="Cytochrome b5 heme-binding" evidence="3">
    <location>
        <begin position="137"/>
        <end position="234"/>
    </location>
</feature>
<dbReference type="Gene3D" id="3.10.120.10">
    <property type="entry name" value="Cytochrome b5-like heme/steroid binding domain"/>
    <property type="match status" value="1"/>
</dbReference>
<organism evidence="4 5">
    <name type="scientific">Dioszegia hungarica</name>
    <dbReference type="NCBI Taxonomy" id="4972"/>
    <lineage>
        <taxon>Eukaryota</taxon>
        <taxon>Fungi</taxon>
        <taxon>Dikarya</taxon>
        <taxon>Basidiomycota</taxon>
        <taxon>Agaricomycotina</taxon>
        <taxon>Tremellomycetes</taxon>
        <taxon>Tremellales</taxon>
        <taxon>Bulleribasidiaceae</taxon>
        <taxon>Dioszegia</taxon>
    </lineage>
</organism>
<feature type="compositionally biased region" description="Pro residues" evidence="2">
    <location>
        <begin position="237"/>
        <end position="246"/>
    </location>
</feature>
<gene>
    <name evidence="4" type="ORF">MKK02DRAFT_18515</name>
</gene>
<sequence length="281" mass="31285">MSQQLPDVYTNSDIDNFPGARERSRPGEGDREETYPMTHDAKGNPVSSKPANQGVLASQRKRLEHERKLADLASRPPSGSSSRYTPLLLIFLFLPLLSSFLTGTSYTFHLAPHVVPPVSKWWRLSSINPNRSTLRTFTPHQLSRYDGKREDRPLYIALAGDVYDVSANRRIYGPGGSYSMMAGRDVSRAYITGCFKTDLTHDLRGLSKNDLQALENWKKFFASHEQYRLVGHVKNPPIDPNSPIPPDCRKDEDGTQGEEEQTHAGKKAGHGKPGPVKATGS</sequence>
<reference evidence="4" key="1">
    <citation type="journal article" date="2022" name="G3 (Bethesda)">
        <title>High quality genome of the basidiomycete yeast Dioszegia hungarica PDD-24b-2 isolated from cloud water.</title>
        <authorList>
            <person name="Jarrige D."/>
            <person name="Haridas S."/>
            <person name="Bleykasten-Grosshans C."/>
            <person name="Joly M."/>
            <person name="Nadalig T."/>
            <person name="Sancelme M."/>
            <person name="Vuilleumier S."/>
            <person name="Grigoriev I.V."/>
            <person name="Amato P."/>
            <person name="Bringel F."/>
        </authorList>
    </citation>
    <scope>NUCLEOTIDE SEQUENCE</scope>
    <source>
        <strain evidence="4">PDD-24b-2</strain>
    </source>
</reference>